<dbReference type="Pfam" id="PF03372">
    <property type="entry name" value="Exo_endo_phos"/>
    <property type="match status" value="1"/>
</dbReference>
<gene>
    <name evidence="3" type="ORF">J2S59_001204</name>
</gene>
<evidence type="ECO:0000313" key="4">
    <source>
        <dbReference type="Proteomes" id="UP001240447"/>
    </source>
</evidence>
<name>A0ABT9NLT9_9ACTN</name>
<keyword evidence="3" id="KW-0378">Hydrolase</keyword>
<organism evidence="3 4">
    <name type="scientific">Nocardioides massiliensis</name>
    <dbReference type="NCBI Taxonomy" id="1325935"/>
    <lineage>
        <taxon>Bacteria</taxon>
        <taxon>Bacillati</taxon>
        <taxon>Actinomycetota</taxon>
        <taxon>Actinomycetes</taxon>
        <taxon>Propionibacteriales</taxon>
        <taxon>Nocardioidaceae</taxon>
        <taxon>Nocardioides</taxon>
    </lineage>
</organism>
<dbReference type="Gene3D" id="3.60.10.10">
    <property type="entry name" value="Endonuclease/exonuclease/phosphatase"/>
    <property type="match status" value="1"/>
</dbReference>
<proteinExistence type="predicted"/>
<evidence type="ECO:0000256" key="1">
    <source>
        <dbReference type="SAM" id="SignalP"/>
    </source>
</evidence>
<dbReference type="InterPro" id="IPR005135">
    <property type="entry name" value="Endo/exonuclease/phosphatase"/>
</dbReference>
<dbReference type="SUPFAM" id="SSF56219">
    <property type="entry name" value="DNase I-like"/>
    <property type="match status" value="1"/>
</dbReference>
<accession>A0ABT9NLT9</accession>
<feature type="domain" description="Endonuclease/exonuclease/phosphatase" evidence="2">
    <location>
        <begin position="246"/>
        <end position="511"/>
    </location>
</feature>
<keyword evidence="4" id="KW-1185">Reference proteome</keyword>
<keyword evidence="3" id="KW-0540">Nuclease</keyword>
<dbReference type="InterPro" id="IPR036116">
    <property type="entry name" value="FN3_sf"/>
</dbReference>
<dbReference type="InterPro" id="IPR036691">
    <property type="entry name" value="Endo/exonu/phosph_ase_sf"/>
</dbReference>
<dbReference type="GO" id="GO:0004519">
    <property type="term" value="F:endonuclease activity"/>
    <property type="evidence" value="ECO:0007669"/>
    <property type="project" value="UniProtKB-KW"/>
</dbReference>
<dbReference type="SUPFAM" id="SSF49265">
    <property type="entry name" value="Fibronectin type III"/>
    <property type="match status" value="1"/>
</dbReference>
<dbReference type="EMBL" id="JAUSQM010000001">
    <property type="protein sequence ID" value="MDP9821395.1"/>
    <property type="molecule type" value="Genomic_DNA"/>
</dbReference>
<feature type="signal peptide" evidence="1">
    <location>
        <begin position="1"/>
        <end position="32"/>
    </location>
</feature>
<sequence>MTRTRALPLLLATAVALALALVAGALTGPAHAAPLPKVRGFKAAQAVGATPLPQGVIQLSWGQVRRAKSYQVRWARNAQFRQAKSRLVATPRTRLRGLAIGKRHWIAVRAVRGTQRGPWSRIIATVPRAKRPGPFPAGSVRSTPVNGGVQVSWGRSVNATRYRVKAGPYGGASSVNSRWLPASARSFVARGREVDLTTAAFGNPLVTNVEAGNAFAPKTSRRGPQWHTRLPGAPAPAAAGVGVTVGTYNILCDGCGGARPWSQRSREIAQRMKDAKIDVAVLQEVQNDTGAGQLYTRFVQTVAPVLGGSWALNSDASYGGGVEGSRILYDADKFTQVATGTLRVRNRRDPGHTNVPWSLLRTTAAPRVEFLVMSLHLGHGKAATDLDGLRTLGEDVAGLDERIETLRKRHATGGRLPAVILGGDLYSNQAAERKRAVGPVRALGGAGWWDSRQTRSRTTAGFSSTNKFRAQKPHKSGFGDRVDYLFSKGIGTKTRAYGVHPERTAGAPSDHNLVWATFALPTG</sequence>
<comment type="caution">
    <text evidence="3">The sequence shown here is derived from an EMBL/GenBank/DDBJ whole genome shotgun (WGS) entry which is preliminary data.</text>
</comment>
<keyword evidence="1" id="KW-0732">Signal</keyword>
<reference evidence="3 4" key="1">
    <citation type="submission" date="2023-07" db="EMBL/GenBank/DDBJ databases">
        <title>Sequencing the genomes of 1000 actinobacteria strains.</title>
        <authorList>
            <person name="Klenk H.-P."/>
        </authorList>
    </citation>
    <scope>NUCLEOTIDE SEQUENCE [LARGE SCALE GENOMIC DNA]</scope>
    <source>
        <strain evidence="3 4">GD13</strain>
    </source>
</reference>
<evidence type="ECO:0000313" key="3">
    <source>
        <dbReference type="EMBL" id="MDP9821395.1"/>
    </source>
</evidence>
<dbReference type="Proteomes" id="UP001240447">
    <property type="component" value="Unassembled WGS sequence"/>
</dbReference>
<dbReference type="RefSeq" id="WP_068123503.1">
    <property type="nucleotide sequence ID" value="NZ_CCXJ01000659.1"/>
</dbReference>
<protein>
    <submittedName>
        <fullName evidence="3">Endonuclease/exonuclease/phosphatase family metal-dependent hydrolase</fullName>
    </submittedName>
</protein>
<keyword evidence="3" id="KW-0255">Endonuclease</keyword>
<feature type="chain" id="PRO_5045409315" evidence="1">
    <location>
        <begin position="33"/>
        <end position="523"/>
    </location>
</feature>
<evidence type="ECO:0000259" key="2">
    <source>
        <dbReference type="Pfam" id="PF03372"/>
    </source>
</evidence>
<dbReference type="GO" id="GO:0016787">
    <property type="term" value="F:hydrolase activity"/>
    <property type="evidence" value="ECO:0007669"/>
    <property type="project" value="UniProtKB-KW"/>
</dbReference>